<dbReference type="RefSeq" id="WP_101893601.1">
    <property type="nucleotide sequence ID" value="NZ_CP022684.1"/>
</dbReference>
<keyword evidence="2" id="KW-0001">2Fe-2S</keyword>
<dbReference type="InterPro" id="IPR036922">
    <property type="entry name" value="Rieske_2Fe-2S_sf"/>
</dbReference>
<keyword evidence="5" id="KW-0408">Iron</keyword>
<dbReference type="GO" id="GO:0008203">
    <property type="term" value="P:cholesterol metabolic process"/>
    <property type="evidence" value="ECO:0007669"/>
    <property type="project" value="InterPro"/>
</dbReference>
<dbReference type="GO" id="GO:0051537">
    <property type="term" value="F:2 iron, 2 sulfur cluster binding"/>
    <property type="evidence" value="ECO:0007669"/>
    <property type="project" value="UniProtKB-KW"/>
</dbReference>
<evidence type="ECO:0000256" key="6">
    <source>
        <dbReference type="ARBA" id="ARBA00023014"/>
    </source>
</evidence>
<evidence type="ECO:0000256" key="2">
    <source>
        <dbReference type="ARBA" id="ARBA00022714"/>
    </source>
</evidence>
<evidence type="ECO:0000256" key="4">
    <source>
        <dbReference type="ARBA" id="ARBA00023002"/>
    </source>
</evidence>
<evidence type="ECO:0000256" key="1">
    <source>
        <dbReference type="ARBA" id="ARBA00001962"/>
    </source>
</evidence>
<evidence type="ECO:0000313" key="8">
    <source>
        <dbReference type="EMBL" id="AUM12265.1"/>
    </source>
</evidence>
<sequence length="365" mass="41127">MSKYAKIEAAPVEERYARGWHCLGKAEDYTSKPVSLNYFGTKLVAYRGTDNHLIVLDGYCPHMGADLSQGYVEGNSIRCAMHAWRWGEDGVCDDIPYAKKIPAKACIKPWPTLERNGLAYVYHDPENNLPIQDQLPPVIEECGDPGWSDWEVVLIPIETNCRELVDNMADKAHFGPVHASAALKFENTFHKHIAVQHMEGKSPRLAGDSILTTTATYYGPAYMITEMSGEMNGVPVHSKLLVSHIPTSTESFDLRFGVMVKLFPGMSKEDSDAMVKGYVELTQQAFFEDVAFWHTKVRVDNPVLCDGDGPIHRLRQWYNQFYVDIADVPDVWNEARTYQVDAFNPIPEQKLAEPVVQQQEETAEA</sequence>
<dbReference type="SUPFAM" id="SSF50022">
    <property type="entry name" value="ISP domain"/>
    <property type="match status" value="1"/>
</dbReference>
<dbReference type="EMBL" id="CP022684">
    <property type="protein sequence ID" value="AUM12265.1"/>
    <property type="molecule type" value="Genomic_DNA"/>
</dbReference>
<keyword evidence="4" id="KW-0560">Oxidoreductase</keyword>
<protein>
    <submittedName>
        <fullName evidence="8">3-ketosteroid-9-alpha-hydroxylase</fullName>
    </submittedName>
</protein>
<gene>
    <name evidence="8" type="ORF">Kalk_07500</name>
</gene>
<dbReference type="SUPFAM" id="SSF55961">
    <property type="entry name" value="Bet v1-like"/>
    <property type="match status" value="1"/>
</dbReference>
<dbReference type="Gene3D" id="2.102.10.10">
    <property type="entry name" value="Rieske [2Fe-2S] iron-sulphur domain"/>
    <property type="match status" value="1"/>
</dbReference>
<dbReference type="InterPro" id="IPR045605">
    <property type="entry name" value="KshA-like_C"/>
</dbReference>
<accession>A0A2K9LLA5</accession>
<dbReference type="InterPro" id="IPR017941">
    <property type="entry name" value="Rieske_2Fe-2S"/>
</dbReference>
<feature type="domain" description="Rieske" evidence="7">
    <location>
        <begin position="20"/>
        <end position="121"/>
    </location>
</feature>
<dbReference type="GO" id="GO:0046872">
    <property type="term" value="F:metal ion binding"/>
    <property type="evidence" value="ECO:0007669"/>
    <property type="project" value="UniProtKB-KW"/>
</dbReference>
<dbReference type="AlphaFoldDB" id="A0A2K9LLA5"/>
<evidence type="ECO:0000259" key="7">
    <source>
        <dbReference type="PROSITE" id="PS51296"/>
    </source>
</evidence>
<dbReference type="PANTHER" id="PTHR21266">
    <property type="entry name" value="IRON-SULFUR DOMAIN CONTAINING PROTEIN"/>
    <property type="match status" value="1"/>
</dbReference>
<evidence type="ECO:0000256" key="3">
    <source>
        <dbReference type="ARBA" id="ARBA00022723"/>
    </source>
</evidence>
<dbReference type="GO" id="GO:0016491">
    <property type="term" value="F:oxidoreductase activity"/>
    <property type="evidence" value="ECO:0007669"/>
    <property type="project" value="UniProtKB-KW"/>
</dbReference>
<dbReference type="Pfam" id="PF00355">
    <property type="entry name" value="Rieske"/>
    <property type="match status" value="1"/>
</dbReference>
<keyword evidence="6" id="KW-0411">Iron-sulfur</keyword>
<dbReference type="PROSITE" id="PS51296">
    <property type="entry name" value="RIESKE"/>
    <property type="match status" value="1"/>
</dbReference>
<dbReference type="KEGG" id="kak:Kalk_07500"/>
<evidence type="ECO:0000256" key="5">
    <source>
        <dbReference type="ARBA" id="ARBA00023004"/>
    </source>
</evidence>
<dbReference type="OrthoDB" id="9769355at2"/>
<evidence type="ECO:0000313" key="9">
    <source>
        <dbReference type="Proteomes" id="UP000235116"/>
    </source>
</evidence>
<dbReference type="Pfam" id="PF19298">
    <property type="entry name" value="KshA_C"/>
    <property type="match status" value="1"/>
</dbReference>
<keyword evidence="9" id="KW-1185">Reference proteome</keyword>
<dbReference type="Proteomes" id="UP000235116">
    <property type="component" value="Chromosome"/>
</dbReference>
<comment type="cofactor">
    <cofactor evidence="1">
        <name>Fe cation</name>
        <dbReference type="ChEBI" id="CHEBI:24875"/>
    </cofactor>
</comment>
<name>A0A2K9LLA5_9GAMM</name>
<dbReference type="Gene3D" id="3.90.380.10">
    <property type="entry name" value="Naphthalene 1,2-dioxygenase Alpha Subunit, Chain A, domain 1"/>
    <property type="match status" value="1"/>
</dbReference>
<keyword evidence="3" id="KW-0479">Metal-binding</keyword>
<dbReference type="PANTHER" id="PTHR21266:SF60">
    <property type="entry name" value="3-KETOSTEROID-9-ALPHA-MONOOXYGENASE, OXYGENASE COMPONENT"/>
    <property type="match status" value="1"/>
</dbReference>
<dbReference type="InterPro" id="IPR050584">
    <property type="entry name" value="Cholesterol_7-desaturase"/>
</dbReference>
<reference evidence="9" key="1">
    <citation type="submission" date="2017-08" db="EMBL/GenBank/DDBJ databases">
        <title>Direct submision.</title>
        <authorList>
            <person name="Kim S.-J."/>
            <person name="Rhee S.-K."/>
        </authorList>
    </citation>
    <scope>NUCLEOTIDE SEQUENCE [LARGE SCALE GENOMIC DNA]</scope>
    <source>
        <strain evidence="9">GI5</strain>
    </source>
</reference>
<proteinExistence type="predicted"/>
<organism evidence="8 9">
    <name type="scientific">Ketobacter alkanivorans</name>
    <dbReference type="NCBI Taxonomy" id="1917421"/>
    <lineage>
        <taxon>Bacteria</taxon>
        <taxon>Pseudomonadati</taxon>
        <taxon>Pseudomonadota</taxon>
        <taxon>Gammaproteobacteria</taxon>
        <taxon>Pseudomonadales</taxon>
        <taxon>Ketobacteraceae</taxon>
        <taxon>Ketobacter</taxon>
    </lineage>
</organism>